<accession>A0A8X6XAY9</accession>
<sequence>MSTEKNGITVDVYVIPAELPDKKVKTKSFWRIDPEMLRFKIHFFLYVGGLAGTLPFMAVFAKERLGLSASSLGVVLTAQMFLIVFTKPMIGYIADYFNRLKAIICILTIINGTCYFLLLAIPRYEGNVPIIGNQLDTTYLCHNLFESAQIGANFTLIQSSSTHFTHIQPERENKCTLCSLHTDNCVKNCNGVILDESYFSFIRTENFSWNLVSETSATSQQLALFCNQDDYLNISLCTHNSTFITCQNCSSNQNELACSNILISDVTRKRFESNSFMCSILPTNLKRIFDSCSGKNSSRKDLLALNVPKQKTVSDFTTYQFWAFCLIFSAASICCNAIFTLSDTACYEVSRKLALISESNAYGAPLDGAPLQHLLDSSTITREIS</sequence>
<evidence type="ECO:0000256" key="4">
    <source>
        <dbReference type="ARBA" id="ARBA00022989"/>
    </source>
</evidence>
<evidence type="ECO:0000313" key="8">
    <source>
        <dbReference type="EMBL" id="GFY49506.1"/>
    </source>
</evidence>
<feature type="transmembrane region" description="Helical" evidence="6">
    <location>
        <begin position="102"/>
        <end position="121"/>
    </location>
</feature>
<keyword evidence="5 6" id="KW-0472">Membrane</keyword>
<comment type="similarity">
    <text evidence="2">Belongs to the major facilitator superfamily. MFSD6 family.</text>
</comment>
<dbReference type="Pfam" id="PF12832">
    <property type="entry name" value="MFS_1_like"/>
    <property type="match status" value="1"/>
</dbReference>
<dbReference type="Gene3D" id="1.20.1250.20">
    <property type="entry name" value="MFS general substrate transporter like domains"/>
    <property type="match status" value="1"/>
</dbReference>
<dbReference type="SUPFAM" id="SSF103473">
    <property type="entry name" value="MFS general substrate transporter"/>
    <property type="match status" value="1"/>
</dbReference>
<dbReference type="PANTHER" id="PTHR16172:SF30">
    <property type="entry name" value="SUGAR BABY, ISOFORM C"/>
    <property type="match status" value="1"/>
</dbReference>
<dbReference type="OrthoDB" id="6434437at2759"/>
<evidence type="ECO:0000259" key="7">
    <source>
        <dbReference type="Pfam" id="PF12832"/>
    </source>
</evidence>
<evidence type="ECO:0000256" key="5">
    <source>
        <dbReference type="ARBA" id="ARBA00023136"/>
    </source>
</evidence>
<dbReference type="InterPro" id="IPR036259">
    <property type="entry name" value="MFS_trans_sf"/>
</dbReference>
<feature type="transmembrane region" description="Helical" evidence="6">
    <location>
        <begin position="319"/>
        <end position="342"/>
    </location>
</feature>
<evidence type="ECO:0000313" key="9">
    <source>
        <dbReference type="Proteomes" id="UP000886998"/>
    </source>
</evidence>
<name>A0A8X6XAY9_9ARAC</name>
<keyword evidence="4 6" id="KW-1133">Transmembrane helix</keyword>
<feature type="domain" description="Major facilitator superfamily associated" evidence="7">
    <location>
        <begin position="37"/>
        <end position="347"/>
    </location>
</feature>
<reference evidence="8" key="1">
    <citation type="submission" date="2020-08" db="EMBL/GenBank/DDBJ databases">
        <title>Multicomponent nature underlies the extraordinary mechanical properties of spider dragline silk.</title>
        <authorList>
            <person name="Kono N."/>
            <person name="Nakamura H."/>
            <person name="Mori M."/>
            <person name="Yoshida Y."/>
            <person name="Ohtoshi R."/>
            <person name="Malay A.D."/>
            <person name="Moran D.A.P."/>
            <person name="Tomita M."/>
            <person name="Numata K."/>
            <person name="Arakawa K."/>
        </authorList>
    </citation>
    <scope>NUCLEOTIDE SEQUENCE</scope>
</reference>
<keyword evidence="9" id="KW-1185">Reference proteome</keyword>
<dbReference type="Proteomes" id="UP000886998">
    <property type="component" value="Unassembled WGS sequence"/>
</dbReference>
<gene>
    <name evidence="8" type="primary">NCL1_31510</name>
    <name evidence="8" type="ORF">TNIN_234311</name>
</gene>
<dbReference type="GO" id="GO:0016020">
    <property type="term" value="C:membrane"/>
    <property type="evidence" value="ECO:0007669"/>
    <property type="project" value="UniProtKB-SubCell"/>
</dbReference>
<protein>
    <submittedName>
        <fullName evidence="8">Major facilitator superfamily domain-containing protein 6</fullName>
    </submittedName>
</protein>
<proteinExistence type="inferred from homology"/>
<evidence type="ECO:0000256" key="6">
    <source>
        <dbReference type="SAM" id="Phobius"/>
    </source>
</evidence>
<dbReference type="InterPro" id="IPR051717">
    <property type="entry name" value="MFS_MFSD6"/>
</dbReference>
<comment type="caution">
    <text evidence="8">The sequence shown here is derived from an EMBL/GenBank/DDBJ whole genome shotgun (WGS) entry which is preliminary data.</text>
</comment>
<evidence type="ECO:0000256" key="3">
    <source>
        <dbReference type="ARBA" id="ARBA00022692"/>
    </source>
</evidence>
<organism evidence="8 9">
    <name type="scientific">Trichonephila inaurata madagascariensis</name>
    <dbReference type="NCBI Taxonomy" id="2747483"/>
    <lineage>
        <taxon>Eukaryota</taxon>
        <taxon>Metazoa</taxon>
        <taxon>Ecdysozoa</taxon>
        <taxon>Arthropoda</taxon>
        <taxon>Chelicerata</taxon>
        <taxon>Arachnida</taxon>
        <taxon>Araneae</taxon>
        <taxon>Araneomorphae</taxon>
        <taxon>Entelegynae</taxon>
        <taxon>Araneoidea</taxon>
        <taxon>Nephilidae</taxon>
        <taxon>Trichonephila</taxon>
        <taxon>Trichonephila inaurata</taxon>
    </lineage>
</organism>
<feature type="transmembrane region" description="Helical" evidence="6">
    <location>
        <begin position="43"/>
        <end position="61"/>
    </location>
</feature>
<feature type="transmembrane region" description="Helical" evidence="6">
    <location>
        <begin position="67"/>
        <end position="90"/>
    </location>
</feature>
<keyword evidence="3 6" id="KW-0812">Transmembrane</keyword>
<dbReference type="InterPro" id="IPR024989">
    <property type="entry name" value="MFS_assoc_dom"/>
</dbReference>
<dbReference type="PANTHER" id="PTHR16172">
    <property type="entry name" value="MAJOR FACILITATOR SUPERFAMILY DOMAIN-CONTAINING PROTEIN 6-LIKE"/>
    <property type="match status" value="1"/>
</dbReference>
<evidence type="ECO:0000256" key="2">
    <source>
        <dbReference type="ARBA" id="ARBA00005241"/>
    </source>
</evidence>
<comment type="subcellular location">
    <subcellularLocation>
        <location evidence="1">Membrane</location>
        <topology evidence="1">Multi-pass membrane protein</topology>
    </subcellularLocation>
</comment>
<evidence type="ECO:0000256" key="1">
    <source>
        <dbReference type="ARBA" id="ARBA00004141"/>
    </source>
</evidence>
<dbReference type="EMBL" id="BMAV01007053">
    <property type="protein sequence ID" value="GFY49506.1"/>
    <property type="molecule type" value="Genomic_DNA"/>
</dbReference>
<dbReference type="AlphaFoldDB" id="A0A8X6XAY9"/>